<accession>A0A507QRB0</accession>
<evidence type="ECO:0000313" key="1">
    <source>
        <dbReference type="EMBL" id="TQB69652.1"/>
    </source>
</evidence>
<sequence length="117" mass="13244">MTETSGPDHIPMANPATAAWDVPISSTDHSKLLKGFWPQDMDDKWELRADGPDAQGNYMLRMYRSWTGREQVALTVQQTKISRIQWIQRDEFGENDAKDFAKAICRGLLGCDLEALS</sequence>
<gene>
    <name evidence="1" type="ORF">MPDQ_001603</name>
</gene>
<dbReference type="OrthoDB" id="4521980at2759"/>
<evidence type="ECO:0000313" key="2">
    <source>
        <dbReference type="Proteomes" id="UP000319663"/>
    </source>
</evidence>
<dbReference type="STRING" id="5098.A0A507QRB0"/>
<dbReference type="Proteomes" id="UP000319663">
    <property type="component" value="Unassembled WGS sequence"/>
</dbReference>
<reference evidence="1 2" key="1">
    <citation type="submission" date="2019-06" db="EMBL/GenBank/DDBJ databases">
        <title>Wine fermentation using esterase from Monascus purpureus.</title>
        <authorList>
            <person name="Geng C."/>
            <person name="Zhang Y."/>
        </authorList>
    </citation>
    <scope>NUCLEOTIDE SEQUENCE [LARGE SCALE GENOMIC DNA]</scope>
    <source>
        <strain evidence="1">HQ1</strain>
    </source>
</reference>
<organism evidence="1 2">
    <name type="scientific">Monascus purpureus</name>
    <name type="common">Red mold</name>
    <name type="synonym">Monascus anka</name>
    <dbReference type="NCBI Taxonomy" id="5098"/>
    <lineage>
        <taxon>Eukaryota</taxon>
        <taxon>Fungi</taxon>
        <taxon>Dikarya</taxon>
        <taxon>Ascomycota</taxon>
        <taxon>Pezizomycotina</taxon>
        <taxon>Eurotiomycetes</taxon>
        <taxon>Eurotiomycetidae</taxon>
        <taxon>Eurotiales</taxon>
        <taxon>Aspergillaceae</taxon>
        <taxon>Monascus</taxon>
    </lineage>
</organism>
<dbReference type="AlphaFoldDB" id="A0A507QRB0"/>
<keyword evidence="2" id="KW-1185">Reference proteome</keyword>
<protein>
    <submittedName>
        <fullName evidence="1">Uncharacterized protein</fullName>
    </submittedName>
</protein>
<comment type="caution">
    <text evidence="1">The sequence shown here is derived from an EMBL/GenBank/DDBJ whole genome shotgun (WGS) entry which is preliminary data.</text>
</comment>
<dbReference type="EMBL" id="VIFY01000143">
    <property type="protein sequence ID" value="TQB69652.1"/>
    <property type="molecule type" value="Genomic_DNA"/>
</dbReference>
<proteinExistence type="predicted"/>
<name>A0A507QRB0_MONPU</name>